<protein>
    <submittedName>
        <fullName evidence="2">Maltodextrin utilization protein YvdJ</fullName>
    </submittedName>
</protein>
<evidence type="ECO:0000313" key="2">
    <source>
        <dbReference type="EMBL" id="SFG42532.1"/>
    </source>
</evidence>
<proteinExistence type="predicted"/>
<organism evidence="2 3">
    <name type="scientific">Ligilactobacillus ruminis DSM 20403 = NBRC 102161</name>
    <dbReference type="NCBI Taxonomy" id="1423798"/>
    <lineage>
        <taxon>Bacteria</taxon>
        <taxon>Bacillati</taxon>
        <taxon>Bacillota</taxon>
        <taxon>Bacilli</taxon>
        <taxon>Lactobacillales</taxon>
        <taxon>Lactobacillaceae</taxon>
        <taxon>Ligilactobacillus</taxon>
    </lineage>
</organism>
<name>A0A1I2RPU1_9LACO</name>
<feature type="transmembrane region" description="Helical" evidence="1">
    <location>
        <begin position="236"/>
        <end position="255"/>
    </location>
</feature>
<evidence type="ECO:0000256" key="1">
    <source>
        <dbReference type="SAM" id="Phobius"/>
    </source>
</evidence>
<gene>
    <name evidence="2" type="ORF">SAMN02910432_01320</name>
</gene>
<dbReference type="Proteomes" id="UP000182635">
    <property type="component" value="Unassembled WGS sequence"/>
</dbReference>
<dbReference type="RefSeq" id="WP_046922022.1">
    <property type="nucleotide sequence ID" value="NZ_AYYL01000012.1"/>
</dbReference>
<keyword evidence="1" id="KW-0812">Transmembrane</keyword>
<accession>A0A1I2RPU1</accession>
<feature type="transmembrane region" description="Helical" evidence="1">
    <location>
        <begin position="208"/>
        <end position="230"/>
    </location>
</feature>
<reference evidence="3" key="1">
    <citation type="submission" date="2016-10" db="EMBL/GenBank/DDBJ databases">
        <authorList>
            <person name="Varghese N."/>
            <person name="Submissions S."/>
        </authorList>
    </citation>
    <scope>NUCLEOTIDE SEQUENCE [LARGE SCALE GENOMIC DNA]</scope>
    <source>
        <strain evidence="3">DSM 20403</strain>
    </source>
</reference>
<dbReference type="EMBL" id="FOPI01000019">
    <property type="protein sequence ID" value="SFG42532.1"/>
    <property type="molecule type" value="Genomic_DNA"/>
</dbReference>
<dbReference type="AlphaFoldDB" id="A0A1I2RPU1"/>
<feature type="transmembrane region" description="Helical" evidence="1">
    <location>
        <begin position="165"/>
        <end position="196"/>
    </location>
</feature>
<keyword evidence="1" id="KW-1133">Transmembrane helix</keyword>
<dbReference type="OrthoDB" id="2287686at2"/>
<sequence>MKDAFPSNYFASWTSPVKMFTNRKSMKWWQLILVFVFLFALVLTPVPLYYQQKTTVDIGEYMPEVSQMLNDKEMQQIAKNASYSKDEYSFKNSQVLKNEKGRLMGINLPKKQVDKAKSAVVMCDKFFYLRDRKVTYKIFYNEKYAPNEGKLKEQLVKTWYLRNKAAIAFSMMFLVGSMFLMTDVLIILVGSIFLWLARKSPMITIGSFKEAVNVMLNVLGPASLVAFVFGTVHFDLSLMTAVQSASAIILMLVVYTKTHFNDYYVEKRK</sequence>
<keyword evidence="1" id="KW-0472">Membrane</keyword>
<feature type="transmembrane region" description="Helical" evidence="1">
    <location>
        <begin position="28"/>
        <end position="50"/>
    </location>
</feature>
<evidence type="ECO:0000313" key="3">
    <source>
        <dbReference type="Proteomes" id="UP000182635"/>
    </source>
</evidence>